<dbReference type="InterPro" id="IPR050693">
    <property type="entry name" value="Hsp70_NEF-Inhibitors"/>
</dbReference>
<dbReference type="Pfam" id="PF08609">
    <property type="entry name" value="Fes1"/>
    <property type="match status" value="1"/>
</dbReference>
<dbReference type="RefSeq" id="XP_004744912.1">
    <property type="nucleotide sequence ID" value="XM_004744855.3"/>
</dbReference>
<evidence type="ECO:0000259" key="14">
    <source>
        <dbReference type="Pfam" id="PF08609"/>
    </source>
</evidence>
<comment type="similarity">
    <text evidence="2">Belongs to the SIL1 family.</text>
</comment>
<keyword evidence="5 13" id="KW-0732">Signal</keyword>
<evidence type="ECO:0000313" key="17">
    <source>
        <dbReference type="RefSeq" id="XP_004744912.1"/>
    </source>
</evidence>
<evidence type="ECO:0000256" key="3">
    <source>
        <dbReference type="ARBA" id="ARBA00015352"/>
    </source>
</evidence>
<keyword evidence="9" id="KW-0325">Glycoprotein</keyword>
<keyword evidence="8" id="KW-0811">Translocation</keyword>
<dbReference type="InterPro" id="IPR011989">
    <property type="entry name" value="ARM-like"/>
</dbReference>
<dbReference type="CTD" id="64374"/>
<feature type="chain" id="PRO_5044694086" description="Nucleotide exchange factor SIL1" evidence="13">
    <location>
        <begin position="22"/>
        <end position="455"/>
    </location>
</feature>
<protein>
    <recommendedName>
        <fullName evidence="3">Nucleotide exchange factor SIL1</fullName>
    </recommendedName>
</protein>
<dbReference type="KEGG" id="mpuf:101672571"/>
<dbReference type="RefSeq" id="XP_044931384.1">
    <property type="nucleotide sequence ID" value="XM_045075449.1"/>
</dbReference>
<dbReference type="RefSeq" id="XP_004744910.1">
    <property type="nucleotide sequence ID" value="XM_004744853.3"/>
</dbReference>
<dbReference type="Proteomes" id="UP000000715">
    <property type="component" value="Unplaced"/>
</dbReference>
<evidence type="ECO:0000256" key="8">
    <source>
        <dbReference type="ARBA" id="ARBA00023010"/>
    </source>
</evidence>
<dbReference type="OrthoDB" id="448649at2759"/>
<keyword evidence="15" id="KW-1185">Reference proteome</keyword>
<comment type="subcellular location">
    <subcellularLocation>
        <location evidence="1">Endoplasmic reticulum lumen</location>
    </subcellularLocation>
</comment>
<evidence type="ECO:0000313" key="19">
    <source>
        <dbReference type="RefSeq" id="XP_044931384.1"/>
    </source>
</evidence>
<evidence type="ECO:0000256" key="2">
    <source>
        <dbReference type="ARBA" id="ARBA00010588"/>
    </source>
</evidence>
<dbReference type="InterPro" id="IPR016024">
    <property type="entry name" value="ARM-type_fold"/>
</dbReference>
<evidence type="ECO:0000313" key="15">
    <source>
        <dbReference type="Proteomes" id="UP000000715"/>
    </source>
</evidence>
<dbReference type="RefSeq" id="XP_044931383.1">
    <property type="nucleotide sequence ID" value="XM_045075448.1"/>
</dbReference>
<name>A0A8U0SS99_MUSPF</name>
<dbReference type="GeneID" id="101672571"/>
<comment type="function">
    <text evidence="10">Required for protein translocation and folding in the endoplasmic reticulum (ER). Functions as a nucleotide exchange factor for the ER lumenal chaperone HSPA5.</text>
</comment>
<evidence type="ECO:0000313" key="18">
    <source>
        <dbReference type="RefSeq" id="XP_044931383.1"/>
    </source>
</evidence>
<sequence>MALLGMLLGLLMASCFTFCLSHQNPEFALTSPEKSRTKEADRKETTAEEELDSEVLEVFYPTHEWQALRPGQAVPAGSHVRLNLQTGAREVKLQEEDKFRSNLKGLKKGRRLDINTNTYTSQDLKSALAKFKEGAEVESSKEDKARQAKVKRLFRPIEELKKDFEELNVIIETDMQIMVRLINKFNSSSSSLEEKIAALFDLEYYVHQMDNAQDLLSFGGLQVVINGLNSTEPLVKEYAAFVLGAAFSSNPKVQVEAIEGGALQKLLVILATEQPLPAKKKVLFALCSLLRHFPYAQQQFLKLGGLQVLRSLVQAKGTEMLAVRVVTLLYDLVTEKQKFAEEEAELTQETSPEKLQQYRQVPLLPGLREQGWCEIIAHLLALPEHDAREKVLQTLGALLATCRDRYRQDPQLNRTLVSLQAEYQALAALELQDGEDESYFRELLGSINSLLKELR</sequence>
<evidence type="ECO:0000256" key="11">
    <source>
        <dbReference type="ARBA" id="ARBA00064482"/>
    </source>
</evidence>
<evidence type="ECO:0000256" key="12">
    <source>
        <dbReference type="SAM" id="MobiDB-lite"/>
    </source>
</evidence>
<dbReference type="SUPFAM" id="SSF48371">
    <property type="entry name" value="ARM repeat"/>
    <property type="match status" value="1"/>
</dbReference>
<feature type="compositionally biased region" description="Basic and acidic residues" evidence="12">
    <location>
        <begin position="33"/>
        <end position="46"/>
    </location>
</feature>
<dbReference type="AlphaFoldDB" id="A0A8U0SS99"/>
<evidence type="ECO:0000256" key="1">
    <source>
        <dbReference type="ARBA" id="ARBA00004319"/>
    </source>
</evidence>
<evidence type="ECO:0000256" key="4">
    <source>
        <dbReference type="ARBA" id="ARBA00022448"/>
    </source>
</evidence>
<keyword evidence="7" id="KW-0653">Protein transport</keyword>
<dbReference type="Gene3D" id="1.25.10.10">
    <property type="entry name" value="Leucine-rich Repeat Variant"/>
    <property type="match status" value="1"/>
</dbReference>
<evidence type="ECO:0000256" key="6">
    <source>
        <dbReference type="ARBA" id="ARBA00022824"/>
    </source>
</evidence>
<dbReference type="GO" id="GO:0015031">
    <property type="term" value="P:protein transport"/>
    <property type="evidence" value="ECO:0007669"/>
    <property type="project" value="UniProtKB-KW"/>
</dbReference>
<evidence type="ECO:0000256" key="9">
    <source>
        <dbReference type="ARBA" id="ARBA00023180"/>
    </source>
</evidence>
<keyword evidence="6" id="KW-0256">Endoplasmic reticulum</keyword>
<evidence type="ECO:0000256" key="13">
    <source>
        <dbReference type="SAM" id="SignalP"/>
    </source>
</evidence>
<feature type="region of interest" description="Disordered" evidence="12">
    <location>
        <begin position="29"/>
        <end position="49"/>
    </location>
</feature>
<evidence type="ECO:0000256" key="7">
    <source>
        <dbReference type="ARBA" id="ARBA00022927"/>
    </source>
</evidence>
<evidence type="ECO:0000256" key="5">
    <source>
        <dbReference type="ARBA" id="ARBA00022729"/>
    </source>
</evidence>
<keyword evidence="4" id="KW-0813">Transport</keyword>
<accession>A0A8U0SS99</accession>
<organism evidence="15 17">
    <name type="scientific">Mustela putorius furo</name>
    <name type="common">European domestic ferret</name>
    <name type="synonym">Mustela furo</name>
    <dbReference type="NCBI Taxonomy" id="9669"/>
    <lineage>
        <taxon>Eukaryota</taxon>
        <taxon>Metazoa</taxon>
        <taxon>Chordata</taxon>
        <taxon>Craniata</taxon>
        <taxon>Vertebrata</taxon>
        <taxon>Euteleostomi</taxon>
        <taxon>Mammalia</taxon>
        <taxon>Eutheria</taxon>
        <taxon>Laurasiatheria</taxon>
        <taxon>Carnivora</taxon>
        <taxon>Caniformia</taxon>
        <taxon>Musteloidea</taxon>
        <taxon>Mustelidae</taxon>
        <taxon>Mustelinae</taxon>
        <taxon>Mustela</taxon>
    </lineage>
</organism>
<dbReference type="InterPro" id="IPR013918">
    <property type="entry name" value="Nucleotide_exch_fac_Fes1"/>
</dbReference>
<feature type="domain" description="Nucleotide exchange factor Fes1" evidence="14">
    <location>
        <begin position="140"/>
        <end position="215"/>
    </location>
</feature>
<evidence type="ECO:0000313" key="16">
    <source>
        <dbReference type="RefSeq" id="XP_004744910.1"/>
    </source>
</evidence>
<feature type="signal peptide" evidence="13">
    <location>
        <begin position="1"/>
        <end position="21"/>
    </location>
</feature>
<dbReference type="GO" id="GO:0000774">
    <property type="term" value="F:adenyl-nucleotide exchange factor activity"/>
    <property type="evidence" value="ECO:0007669"/>
    <property type="project" value="TreeGrafter"/>
</dbReference>
<dbReference type="PANTHER" id="PTHR19316:SF35">
    <property type="entry name" value="NUCLEOTIDE EXCHANGE FACTOR SIL1"/>
    <property type="match status" value="1"/>
</dbReference>
<reference evidence="16 17" key="1">
    <citation type="submission" date="2025-04" db="UniProtKB">
        <authorList>
            <consortium name="RefSeq"/>
        </authorList>
    </citation>
    <scope>IDENTIFICATION</scope>
    <source>
        <tissue evidence="16 17">Brain</tissue>
    </source>
</reference>
<dbReference type="FunFam" id="1.25.10.10:FF:000148">
    <property type="entry name" value="SIL1 nucleotide exchange factor"/>
    <property type="match status" value="1"/>
</dbReference>
<gene>
    <name evidence="16 17 18 19" type="primary">SIL1</name>
</gene>
<evidence type="ECO:0000256" key="10">
    <source>
        <dbReference type="ARBA" id="ARBA00037748"/>
    </source>
</evidence>
<dbReference type="GO" id="GO:0005788">
    <property type="term" value="C:endoplasmic reticulum lumen"/>
    <property type="evidence" value="ECO:0007669"/>
    <property type="project" value="UniProtKB-SubCell"/>
</dbReference>
<comment type="subunit">
    <text evidence="11">Interacts with HSPA5.</text>
</comment>
<dbReference type="PANTHER" id="PTHR19316">
    <property type="entry name" value="PROTEIN FOLDING REGULATOR"/>
    <property type="match status" value="1"/>
</dbReference>
<proteinExistence type="inferred from homology"/>